<name>A0AAD9H3M4_9PEZI</name>
<feature type="region of interest" description="Disordered" evidence="2">
    <location>
        <begin position="1"/>
        <end position="24"/>
    </location>
</feature>
<gene>
    <name evidence="4" type="ORF">LX32DRAFT_699880</name>
</gene>
<organism evidence="4 5">
    <name type="scientific">Colletotrichum zoysiae</name>
    <dbReference type="NCBI Taxonomy" id="1216348"/>
    <lineage>
        <taxon>Eukaryota</taxon>
        <taxon>Fungi</taxon>
        <taxon>Dikarya</taxon>
        <taxon>Ascomycota</taxon>
        <taxon>Pezizomycotina</taxon>
        <taxon>Sordariomycetes</taxon>
        <taxon>Hypocreomycetidae</taxon>
        <taxon>Glomerellales</taxon>
        <taxon>Glomerellaceae</taxon>
        <taxon>Colletotrichum</taxon>
        <taxon>Colletotrichum graminicola species complex</taxon>
    </lineage>
</organism>
<feature type="region of interest" description="C-terminal hotdog fold" evidence="1">
    <location>
        <begin position="117"/>
        <end position="266"/>
    </location>
</feature>
<protein>
    <recommendedName>
        <fullName evidence="3">PKS/mFAS DH domain-containing protein</fullName>
    </recommendedName>
</protein>
<dbReference type="InterPro" id="IPR049900">
    <property type="entry name" value="PKS_mFAS_DH"/>
</dbReference>
<proteinExistence type="predicted"/>
<feature type="region of interest" description="N-terminal hotdog fold" evidence="1">
    <location>
        <begin position="1"/>
        <end position="81"/>
    </location>
</feature>
<dbReference type="Gene3D" id="3.10.129.110">
    <property type="entry name" value="Polyketide synthase dehydratase"/>
    <property type="match status" value="1"/>
</dbReference>
<sequence length="482" mass="53916">MVLMTSSVSASKSRRSTSPRDTQSLPVQAVKVVAIGEPRRWVAEETRWKWNISSAPLDGVSADKDNRLHVDGRFHLRSSKDEALVAEFSRFERLVNYSSCAALLATAGRDGGRDGVEADVLQGRDAYLAFSEFVDYSEAYRGVKSVVGRSDECAGRVHRRRSGDTWLDVLLDDCFGQVSGLWANCMTDIEPSDMHIATGCEMLMRSPRVVLDAGQAQDTWHVYARSTRRSNTAYTTDVFVFNAANGQLAEVLLGIQYTQVPKAAMVELLYVGNETAAPEPFSPVYHIDNPVGQSWKDMSPVLAEPLGGAPERILPFRDWLRRVSRSPRSERENPPARIMDFLDRTFERISCGGLILDTSKAGAFQDHGWIGAYTSFTDPNHTVMQRVMLELIYIMGAVLLYRPFLDLMKPKNRECQVALNVCRRLAVRSVGAYVEVDREMQEGGRLYDDQPVASGLYTGTYKQALLGIDRIDRTFWKSESSV</sequence>
<evidence type="ECO:0000313" key="5">
    <source>
        <dbReference type="Proteomes" id="UP001232148"/>
    </source>
</evidence>
<keyword evidence="5" id="KW-1185">Reference proteome</keyword>
<dbReference type="Proteomes" id="UP001232148">
    <property type="component" value="Unassembled WGS sequence"/>
</dbReference>
<dbReference type="EMBL" id="MU843187">
    <property type="protein sequence ID" value="KAK2020707.1"/>
    <property type="molecule type" value="Genomic_DNA"/>
</dbReference>
<reference evidence="4" key="1">
    <citation type="submission" date="2021-06" db="EMBL/GenBank/DDBJ databases">
        <title>Comparative genomics, transcriptomics and evolutionary studies reveal genomic signatures of adaptation to plant cell wall in hemibiotrophic fungi.</title>
        <authorList>
            <consortium name="DOE Joint Genome Institute"/>
            <person name="Baroncelli R."/>
            <person name="Diaz J.F."/>
            <person name="Benocci T."/>
            <person name="Peng M."/>
            <person name="Battaglia E."/>
            <person name="Haridas S."/>
            <person name="Andreopoulos W."/>
            <person name="Labutti K."/>
            <person name="Pangilinan J."/>
            <person name="Floch G.L."/>
            <person name="Makela M.R."/>
            <person name="Henrissat B."/>
            <person name="Grigoriev I.V."/>
            <person name="Crouch J.A."/>
            <person name="De Vries R.P."/>
            <person name="Sukno S.A."/>
            <person name="Thon M.R."/>
        </authorList>
    </citation>
    <scope>NUCLEOTIDE SEQUENCE</scope>
    <source>
        <strain evidence="4">MAFF235873</strain>
    </source>
</reference>
<comment type="caution">
    <text evidence="4">The sequence shown here is derived from an EMBL/GenBank/DDBJ whole genome shotgun (WGS) entry which is preliminary data.</text>
</comment>
<accession>A0AAD9H3M4</accession>
<comment type="caution">
    <text evidence="1">Lacks conserved residue(s) required for the propagation of feature annotation.</text>
</comment>
<evidence type="ECO:0000256" key="1">
    <source>
        <dbReference type="PROSITE-ProRule" id="PRU01363"/>
    </source>
</evidence>
<dbReference type="AlphaFoldDB" id="A0AAD9H3M4"/>
<evidence type="ECO:0000259" key="3">
    <source>
        <dbReference type="PROSITE" id="PS52019"/>
    </source>
</evidence>
<evidence type="ECO:0000313" key="4">
    <source>
        <dbReference type="EMBL" id="KAK2020707.1"/>
    </source>
</evidence>
<feature type="compositionally biased region" description="Low complexity" evidence="2">
    <location>
        <begin position="1"/>
        <end position="11"/>
    </location>
</feature>
<dbReference type="PROSITE" id="PS52019">
    <property type="entry name" value="PKS_MFAS_DH"/>
    <property type="match status" value="1"/>
</dbReference>
<dbReference type="InterPro" id="IPR042104">
    <property type="entry name" value="PKS_dehydratase_sf"/>
</dbReference>
<evidence type="ECO:0000256" key="2">
    <source>
        <dbReference type="SAM" id="MobiDB-lite"/>
    </source>
</evidence>
<feature type="domain" description="PKS/mFAS DH" evidence="3">
    <location>
        <begin position="1"/>
        <end position="266"/>
    </location>
</feature>